<evidence type="ECO:0000256" key="3">
    <source>
        <dbReference type="SAM" id="SignalP"/>
    </source>
</evidence>
<keyword evidence="5" id="KW-1185">Reference proteome</keyword>
<evidence type="ECO:0000313" key="4">
    <source>
        <dbReference type="EMBL" id="MBL3656910.1"/>
    </source>
</evidence>
<evidence type="ECO:0000256" key="1">
    <source>
        <dbReference type="SAM" id="Coils"/>
    </source>
</evidence>
<feature type="region of interest" description="Disordered" evidence="2">
    <location>
        <begin position="492"/>
        <end position="516"/>
    </location>
</feature>
<accession>A0A937F9S5</accession>
<dbReference type="AlphaFoldDB" id="A0A937F9S5"/>
<gene>
    <name evidence="4" type="ORF">JL102_12255</name>
</gene>
<reference evidence="4" key="1">
    <citation type="submission" date="2021-01" db="EMBL/GenBank/DDBJ databases">
        <title>Fulvivirga kasyanovii gen. nov., sp nov., a novel member of the phylum Bacteroidetes isolated from seawater in a mussel farm.</title>
        <authorList>
            <person name="Zhao L.-H."/>
            <person name="Wang Z.-J."/>
        </authorList>
    </citation>
    <scope>NUCLEOTIDE SEQUENCE</scope>
    <source>
        <strain evidence="4">2943</strain>
    </source>
</reference>
<comment type="caution">
    <text evidence="4">The sequence shown here is derived from an EMBL/GenBank/DDBJ whole genome shotgun (WGS) entry which is preliminary data.</text>
</comment>
<dbReference type="RefSeq" id="WP_202244707.1">
    <property type="nucleotide sequence ID" value="NZ_JAESIY010000006.1"/>
</dbReference>
<keyword evidence="1" id="KW-0175">Coiled coil</keyword>
<sequence>MKVTYSVLLVFVVLFGTKAQAQQFVFPSDPDWNVLEEGDSLSFTLKVEGDTSYDYKFSVYGDRGLELHLDSLGNFDWVPSYDLVDRVTEKQDFSVIFEAISSTGNKIRKEIPLTVIHKNRPPSIGELPVFYVRQYSENEFNLKQLDQINDPDDDPIVFKSILSEMPEGASLSELGIFSWKPSRNQFRSIRREHLKVHFLVQDQPEKSETMGTLIIAPTQLDLPPEILMVPNDTLVTMKEDEVLNLNFYVSDPNGDDNIRDVSFVSNDLRIPKSGLTSNTSTQWEFTWTPGYDFVGEQERSVTVEIVFYVLDESNKRAEKSLRVEVLDTENLEQKDKRLYAKYRTMLIQTMDMIDQLDENQKNLNKQLKRAKKGKRHRSIVNASLGAVTGISPVFMEDNSKDYVTGVGGTAVLTLGTLEATEVLGKSKDDILEKLKLNIDIRNALQAEGDQFARKYALRSQRRDKNFYSDVDKLKAQLNNKKMILLELDASWENPTKPSDKNLKKQFPDFNNEGFED</sequence>
<feature type="coiled-coil region" evidence="1">
    <location>
        <begin position="346"/>
        <end position="373"/>
    </location>
</feature>
<proteinExistence type="predicted"/>
<dbReference type="Proteomes" id="UP000659388">
    <property type="component" value="Unassembled WGS sequence"/>
</dbReference>
<name>A0A937F9S5_9BACT</name>
<feature type="chain" id="PRO_5037190170" evidence="3">
    <location>
        <begin position="22"/>
        <end position="516"/>
    </location>
</feature>
<feature type="signal peptide" evidence="3">
    <location>
        <begin position="1"/>
        <end position="21"/>
    </location>
</feature>
<protein>
    <submittedName>
        <fullName evidence="4">Uncharacterized protein</fullName>
    </submittedName>
</protein>
<feature type="compositionally biased region" description="Basic and acidic residues" evidence="2">
    <location>
        <begin position="497"/>
        <end position="506"/>
    </location>
</feature>
<keyword evidence="3" id="KW-0732">Signal</keyword>
<organism evidence="4 5">
    <name type="scientific">Fulvivirga sediminis</name>
    <dbReference type="NCBI Taxonomy" id="2803949"/>
    <lineage>
        <taxon>Bacteria</taxon>
        <taxon>Pseudomonadati</taxon>
        <taxon>Bacteroidota</taxon>
        <taxon>Cytophagia</taxon>
        <taxon>Cytophagales</taxon>
        <taxon>Fulvivirgaceae</taxon>
        <taxon>Fulvivirga</taxon>
    </lineage>
</organism>
<dbReference type="EMBL" id="JAESIY010000006">
    <property type="protein sequence ID" value="MBL3656910.1"/>
    <property type="molecule type" value="Genomic_DNA"/>
</dbReference>
<evidence type="ECO:0000313" key="5">
    <source>
        <dbReference type="Proteomes" id="UP000659388"/>
    </source>
</evidence>
<evidence type="ECO:0000256" key="2">
    <source>
        <dbReference type="SAM" id="MobiDB-lite"/>
    </source>
</evidence>